<evidence type="ECO:0000256" key="1">
    <source>
        <dbReference type="ARBA" id="ARBA00006330"/>
    </source>
</evidence>
<dbReference type="NCBIfam" id="NF011071">
    <property type="entry name" value="PRK14501.1"/>
    <property type="match status" value="1"/>
</dbReference>
<dbReference type="EMBL" id="BLAB01000001">
    <property type="protein sequence ID" value="GER93026.1"/>
    <property type="molecule type" value="Genomic_DNA"/>
</dbReference>
<evidence type="ECO:0000313" key="2">
    <source>
        <dbReference type="EMBL" id="GER93026.1"/>
    </source>
</evidence>
<organism evidence="2">
    <name type="scientific">hot springs metagenome</name>
    <dbReference type="NCBI Taxonomy" id="433727"/>
    <lineage>
        <taxon>unclassified sequences</taxon>
        <taxon>metagenomes</taxon>
        <taxon>ecological metagenomes</taxon>
    </lineage>
</organism>
<dbReference type="PANTHER" id="PTHR10788:SF106">
    <property type="entry name" value="BCDNA.GH08860"/>
    <property type="match status" value="1"/>
</dbReference>
<dbReference type="InterPro" id="IPR006379">
    <property type="entry name" value="HAD-SF_hydro_IIB"/>
</dbReference>
<dbReference type="GO" id="GO:0004805">
    <property type="term" value="F:trehalose-phosphatase activity"/>
    <property type="evidence" value="ECO:0007669"/>
    <property type="project" value="TreeGrafter"/>
</dbReference>
<dbReference type="Pfam" id="PF00982">
    <property type="entry name" value="Glyco_transf_20"/>
    <property type="match status" value="1"/>
</dbReference>
<dbReference type="CDD" id="cd01627">
    <property type="entry name" value="HAD_TPP"/>
    <property type="match status" value="1"/>
</dbReference>
<protein>
    <submittedName>
        <fullName evidence="2">Bifunctional alpha,alpha-trehalose-phosphate synthase (UDP-forming)/trehalose-phosphatase</fullName>
    </submittedName>
</protein>
<comment type="caution">
    <text evidence="2">The sequence shown here is derived from an EMBL/GenBank/DDBJ whole genome shotgun (WGS) entry which is preliminary data.</text>
</comment>
<dbReference type="AlphaFoldDB" id="A0A5J4L670"/>
<dbReference type="GO" id="GO:0005992">
    <property type="term" value="P:trehalose biosynthetic process"/>
    <property type="evidence" value="ECO:0007669"/>
    <property type="project" value="InterPro"/>
</dbReference>
<dbReference type="SUPFAM" id="SSF56784">
    <property type="entry name" value="HAD-like"/>
    <property type="match status" value="1"/>
</dbReference>
<dbReference type="Gene3D" id="3.40.50.2000">
    <property type="entry name" value="Glycogen Phosphorylase B"/>
    <property type="match status" value="2"/>
</dbReference>
<name>A0A5J4L670_9ZZZZ</name>
<dbReference type="NCBIfam" id="TIGR01484">
    <property type="entry name" value="HAD-SF-IIB"/>
    <property type="match status" value="1"/>
</dbReference>
<dbReference type="GO" id="GO:0003825">
    <property type="term" value="F:alpha,alpha-trehalose-phosphate synthase (UDP-forming) activity"/>
    <property type="evidence" value="ECO:0007669"/>
    <property type="project" value="TreeGrafter"/>
</dbReference>
<dbReference type="Pfam" id="PF02358">
    <property type="entry name" value="Trehalose_PPase"/>
    <property type="match status" value="1"/>
</dbReference>
<comment type="similarity">
    <text evidence="1">In the C-terminal section; belongs to the trehalose phosphatase family.</text>
</comment>
<dbReference type="Gene3D" id="3.40.50.1000">
    <property type="entry name" value="HAD superfamily/HAD-like"/>
    <property type="match status" value="1"/>
</dbReference>
<reference evidence="2" key="1">
    <citation type="submission" date="2019-10" db="EMBL/GenBank/DDBJ databases">
        <title>Metagenomic sequencing of thiosulfate-disproportionating enrichment culture.</title>
        <authorList>
            <person name="Umezawa K."/>
            <person name="Kojima H."/>
            <person name="Fukui M."/>
        </authorList>
    </citation>
    <scope>NUCLEOTIDE SEQUENCE</scope>
    <source>
        <strain evidence="2">45J</strain>
    </source>
</reference>
<dbReference type="InterPro" id="IPR036412">
    <property type="entry name" value="HAD-like_sf"/>
</dbReference>
<dbReference type="NCBIfam" id="TIGR00685">
    <property type="entry name" value="T6PP"/>
    <property type="match status" value="1"/>
</dbReference>
<sequence>MLKVFIEGNLSDKKLIIVSNREPYIHKKTGLSIKVEKPAGGLTSAMDDVLKVTGGTWVAWGSGSGDRDAVDNKNLVPVPPENPSYMLKRVWLTPSKAENYYHGYSNQVLWPLCHITLDRVYFRKKFWEDYKEANRAFSDAVLEEADNDSIIWVHDYHLCLVPGMLRNENPELTIAHFWHIPWPDWSVFRVCPQAKEILEGLLGNDLIGFQVPLFVKNFMDCVSECLDADIDYNKATINFKGHVTRVKAFPISIDFDKFNSMASSQRAIRMIKNTKEKYGVTHGYIGIGVDRLEYTKALIKRLQAIDLFFDRYERFRRKFAFIQIAVPTRMKEPYISYKKTVEELITKINKKYSSGSWKPIIYIDTKIEHEDLAAYYRMADVAIISSVYDGMNLVAKEYVASQVDENGVLILSEFAGAAEEMQGAIIVNPYDIEGFSDAIKEALIMSQKERSNRMTFLRKQIKDNDIYKWISDILHEIIKVSSFKQNRCCYLFDHIDEIKKEFIDKKPFLFLDYDGTLTPIAESPDKATMSDDMRSLIAALKEYIPVAIISGRSLQDIKNKIGIEDIIYAGNHGAEIWDGDKIIRGQESEVNIGRLKELLQRLQDSLSCINGIIIEDKGLTASIHFRMVKIKDLPEFFDIFSRITKPYENSFKIITGKKVFELRPVNIWNKGDAVSWIIDNLGKDRFPIYIGDDTTDEDAYSILKNRGLSISIGSSVNADYYVENQGEVRGLLMILYKGLRNEKESS</sequence>
<dbReference type="SUPFAM" id="SSF53756">
    <property type="entry name" value="UDP-Glycosyltransferase/glycogen phosphorylase"/>
    <property type="match status" value="1"/>
</dbReference>
<accession>A0A5J4L670</accession>
<dbReference type="InterPro" id="IPR003337">
    <property type="entry name" value="Trehalose_PPase"/>
</dbReference>
<proteinExistence type="inferred from homology"/>
<gene>
    <name evidence="2" type="ORF">A45J_0757</name>
</gene>
<dbReference type="Gene3D" id="3.30.70.1020">
    <property type="entry name" value="Trehalose-6-phosphate phosphatase related protein, domain 2"/>
    <property type="match status" value="1"/>
</dbReference>
<dbReference type="GO" id="GO:0005829">
    <property type="term" value="C:cytosol"/>
    <property type="evidence" value="ECO:0007669"/>
    <property type="project" value="TreeGrafter"/>
</dbReference>
<dbReference type="InterPro" id="IPR001830">
    <property type="entry name" value="Glyco_trans_20"/>
</dbReference>
<dbReference type="PANTHER" id="PTHR10788">
    <property type="entry name" value="TREHALOSE-6-PHOSPHATE SYNTHASE"/>
    <property type="match status" value="1"/>
</dbReference>
<dbReference type="CDD" id="cd03788">
    <property type="entry name" value="GT20_TPS"/>
    <property type="match status" value="1"/>
</dbReference>
<dbReference type="InterPro" id="IPR023214">
    <property type="entry name" value="HAD_sf"/>
</dbReference>